<comment type="caution">
    <text evidence="3">The sequence shown here is derived from an EMBL/GenBank/DDBJ whole genome shotgun (WGS) entry which is preliminary data.</text>
</comment>
<dbReference type="GO" id="GO:0032259">
    <property type="term" value="P:methylation"/>
    <property type="evidence" value="ECO:0007669"/>
    <property type="project" value="UniProtKB-KW"/>
</dbReference>
<proteinExistence type="predicted"/>
<dbReference type="Pfam" id="PF13649">
    <property type="entry name" value="Methyltransf_25"/>
    <property type="match status" value="1"/>
</dbReference>
<evidence type="ECO:0000313" key="4">
    <source>
        <dbReference type="Proteomes" id="UP000614047"/>
    </source>
</evidence>
<evidence type="ECO:0000256" key="1">
    <source>
        <dbReference type="SAM" id="MobiDB-lite"/>
    </source>
</evidence>
<dbReference type="GO" id="GO:0008168">
    <property type="term" value="F:methyltransferase activity"/>
    <property type="evidence" value="ECO:0007669"/>
    <property type="project" value="UniProtKB-KW"/>
</dbReference>
<sequence length="103" mass="11359">MLVPDAVFVHGDVTTVEFAPASFNAVVAMYALIHIPWEQQRALLERIVAWLRPGGWFLGTMGHRAWTGIDDDGSAGGGHVVEPHGRRRHQPALDHSVWSDRPG</sequence>
<feature type="region of interest" description="Disordered" evidence="1">
    <location>
        <begin position="69"/>
        <end position="103"/>
    </location>
</feature>
<organism evidence="3 4">
    <name type="scientific">Actinomadura viridis</name>
    <dbReference type="NCBI Taxonomy" id="58110"/>
    <lineage>
        <taxon>Bacteria</taxon>
        <taxon>Bacillati</taxon>
        <taxon>Actinomycetota</taxon>
        <taxon>Actinomycetes</taxon>
        <taxon>Streptosporangiales</taxon>
        <taxon>Thermomonosporaceae</taxon>
        <taxon>Actinomadura</taxon>
    </lineage>
</organism>
<dbReference type="SUPFAM" id="SSF53335">
    <property type="entry name" value="S-adenosyl-L-methionine-dependent methyltransferases"/>
    <property type="match status" value="1"/>
</dbReference>
<gene>
    <name evidence="3" type="ORF">IW256_006262</name>
</gene>
<evidence type="ECO:0000259" key="2">
    <source>
        <dbReference type="Pfam" id="PF13649"/>
    </source>
</evidence>
<protein>
    <submittedName>
        <fullName evidence="3">SAM-dependent methyltransferase</fullName>
    </submittedName>
</protein>
<dbReference type="Proteomes" id="UP000614047">
    <property type="component" value="Unassembled WGS sequence"/>
</dbReference>
<keyword evidence="3" id="KW-0489">Methyltransferase</keyword>
<name>A0A931GTL3_9ACTN</name>
<dbReference type="EMBL" id="JADOUA010000001">
    <property type="protein sequence ID" value="MBG6092149.1"/>
    <property type="molecule type" value="Genomic_DNA"/>
</dbReference>
<dbReference type="AlphaFoldDB" id="A0A931GTL3"/>
<dbReference type="InterPro" id="IPR041698">
    <property type="entry name" value="Methyltransf_25"/>
</dbReference>
<accession>A0A931GTL3</accession>
<dbReference type="Gene3D" id="3.40.50.150">
    <property type="entry name" value="Vaccinia Virus protein VP39"/>
    <property type="match status" value="1"/>
</dbReference>
<keyword evidence="4" id="KW-1185">Reference proteome</keyword>
<keyword evidence="3" id="KW-0808">Transferase</keyword>
<feature type="domain" description="Methyltransferase" evidence="2">
    <location>
        <begin position="5"/>
        <end position="55"/>
    </location>
</feature>
<reference evidence="3" key="1">
    <citation type="submission" date="2020-11" db="EMBL/GenBank/DDBJ databases">
        <title>Sequencing the genomes of 1000 actinobacteria strains.</title>
        <authorList>
            <person name="Klenk H.-P."/>
        </authorList>
    </citation>
    <scope>NUCLEOTIDE SEQUENCE</scope>
    <source>
        <strain evidence="3">DSM 43175</strain>
    </source>
</reference>
<evidence type="ECO:0000313" key="3">
    <source>
        <dbReference type="EMBL" id="MBG6092149.1"/>
    </source>
</evidence>
<dbReference type="InterPro" id="IPR029063">
    <property type="entry name" value="SAM-dependent_MTases_sf"/>
</dbReference>